<dbReference type="PANTHER" id="PTHR30441">
    <property type="entry name" value="DUF748 DOMAIN-CONTAINING PROTEIN"/>
    <property type="match status" value="1"/>
</dbReference>
<dbReference type="PANTHER" id="PTHR30441:SF4">
    <property type="entry name" value="PROTEIN ASMA"/>
    <property type="match status" value="1"/>
</dbReference>
<name>A0ABX0VB78_9HYPH</name>
<evidence type="ECO:0000313" key="3">
    <source>
        <dbReference type="Proteomes" id="UP000707352"/>
    </source>
</evidence>
<feature type="signal peptide" evidence="1">
    <location>
        <begin position="1"/>
        <end position="21"/>
    </location>
</feature>
<dbReference type="RefSeq" id="WP_167672996.1">
    <property type="nucleotide sequence ID" value="NZ_JAATJS010000003.1"/>
</dbReference>
<comment type="caution">
    <text evidence="2">The sequence shown here is derived from an EMBL/GenBank/DDBJ whole genome shotgun (WGS) entry which is preliminary data.</text>
</comment>
<sequence>MSRRVVLLIALISLAILGAAAAPWTLSSTGLSSAVSEHLGERYGLQLNVEGRSTFAMLPTPRVKFENVKLTASNRAVSVDGGTLRGELRILPLILGRFEISEIALSDAAITASSQALQALNWADLLADRPHTRQARRLIIMSSSLHWTDFKEADLEKINLLVNWAGADQPLHAAGSAFWRNEPVTLDRASFHPALLAADRISPVSLTLSAPFGHLSLTGEALWGIDPRLSGETLIEATSVRDLTRWSRMDLPFGSLMQALAIKGDATLNRRRLTWPTVAVTLGTDKLEGTLAVRFDAERPVISGTLAAGDLNLSDFFRPLAQTRTSSGTWSDDAIDLSRTTGHDLDLRLSATAARLGLVRLDDMAASVLVRPGRIEASIGRASFHDGTLKGRLLLSSVNGVSEFKTQGTFDAVDVSTYLPAMGEPRWLTGRAQGQFQFEGTGTSPADVIRQSHGRTSITVKEGELVGLALNDALRRVEKRPLLASLNWKGGRTPFDLALFTLSVKDGIGEVSEARLSSPSLVTNLNGEISLIERTLNLKADVSAVTPAPAAAPAMVFDVNGGWDNVIVTPDARSLIQRSGAAKPLFGPNGLPQSEPLPLAVVQ</sequence>
<evidence type="ECO:0008006" key="4">
    <source>
        <dbReference type="Google" id="ProtNLM"/>
    </source>
</evidence>
<protein>
    <recommendedName>
        <fullName evidence="4">AsmA family protein</fullName>
    </recommendedName>
</protein>
<evidence type="ECO:0000313" key="2">
    <source>
        <dbReference type="EMBL" id="NIX77109.1"/>
    </source>
</evidence>
<reference evidence="2 3" key="1">
    <citation type="submission" date="2020-03" db="EMBL/GenBank/DDBJ databases">
        <title>The genome sequence of Microvirga sp. c23x22.</title>
        <authorList>
            <person name="Zhang X."/>
        </authorList>
    </citation>
    <scope>NUCLEOTIDE SEQUENCE [LARGE SCALE GENOMIC DNA]</scope>
    <source>
        <strain evidence="3">c23x22</strain>
    </source>
</reference>
<proteinExistence type="predicted"/>
<evidence type="ECO:0000256" key="1">
    <source>
        <dbReference type="SAM" id="SignalP"/>
    </source>
</evidence>
<dbReference type="Proteomes" id="UP000707352">
    <property type="component" value="Unassembled WGS sequence"/>
</dbReference>
<keyword evidence="1" id="KW-0732">Signal</keyword>
<organism evidence="2 3">
    <name type="scientific">Microvirga terricola</name>
    <dbReference type="NCBI Taxonomy" id="2719797"/>
    <lineage>
        <taxon>Bacteria</taxon>
        <taxon>Pseudomonadati</taxon>
        <taxon>Pseudomonadota</taxon>
        <taxon>Alphaproteobacteria</taxon>
        <taxon>Hyphomicrobiales</taxon>
        <taxon>Methylobacteriaceae</taxon>
        <taxon>Microvirga</taxon>
    </lineage>
</organism>
<gene>
    <name evidence="2" type="ORF">HB375_10845</name>
</gene>
<dbReference type="EMBL" id="JAATJS010000003">
    <property type="protein sequence ID" value="NIX77109.1"/>
    <property type="molecule type" value="Genomic_DNA"/>
</dbReference>
<accession>A0ABX0VB78</accession>
<keyword evidence="3" id="KW-1185">Reference proteome</keyword>
<feature type="chain" id="PRO_5045106638" description="AsmA family protein" evidence="1">
    <location>
        <begin position="22"/>
        <end position="603"/>
    </location>
</feature>
<dbReference type="InterPro" id="IPR052894">
    <property type="entry name" value="AsmA-related"/>
</dbReference>